<feature type="repeat" description="TPR" evidence="1">
    <location>
        <begin position="56"/>
        <end position="89"/>
    </location>
</feature>
<dbReference type="EMBL" id="JARESE010000001">
    <property type="protein sequence ID" value="MDE8650148.1"/>
    <property type="molecule type" value="Genomic_DNA"/>
</dbReference>
<feature type="signal peptide" evidence="2">
    <location>
        <begin position="1"/>
        <end position="20"/>
    </location>
</feature>
<evidence type="ECO:0000256" key="2">
    <source>
        <dbReference type="SAM" id="SignalP"/>
    </source>
</evidence>
<protein>
    <recommendedName>
        <fullName evidence="5">Tetratricopeptide repeat protein</fullName>
    </recommendedName>
</protein>
<name>A0ABT5WJC3_9SPHN</name>
<accession>A0ABT5WJC3</accession>
<evidence type="ECO:0000313" key="4">
    <source>
        <dbReference type="Proteomes" id="UP001216253"/>
    </source>
</evidence>
<dbReference type="Gene3D" id="1.25.40.10">
    <property type="entry name" value="Tetratricopeptide repeat domain"/>
    <property type="match status" value="1"/>
</dbReference>
<organism evidence="3 4">
    <name type="scientific">Novosphingobium album</name>
    <name type="common">ex Liu et al. 2023</name>
    <dbReference type="NCBI Taxonomy" id="3031130"/>
    <lineage>
        <taxon>Bacteria</taxon>
        <taxon>Pseudomonadati</taxon>
        <taxon>Pseudomonadota</taxon>
        <taxon>Alphaproteobacteria</taxon>
        <taxon>Sphingomonadales</taxon>
        <taxon>Sphingomonadaceae</taxon>
        <taxon>Novosphingobium</taxon>
    </lineage>
</organism>
<feature type="chain" id="PRO_5046548064" description="Tetratricopeptide repeat protein" evidence="2">
    <location>
        <begin position="21"/>
        <end position="121"/>
    </location>
</feature>
<evidence type="ECO:0008006" key="5">
    <source>
        <dbReference type="Google" id="ProtNLM"/>
    </source>
</evidence>
<sequence length="121" mass="12857">MSATALIASALIAQSAFSMAMDTPVEQKNDIATVELQAGQPTEAIRKLEVAASDDPATLINLGTAYARTGMTDKAIAAYRAAVATDVRYDLQLADGTWMDSRRAARNALQDLLRANTIAAR</sequence>
<reference evidence="3 4" key="1">
    <citation type="submission" date="2023-03" db="EMBL/GenBank/DDBJ databases">
        <title>NovoSphingobium album sp. nov. isolated from polycyclic aromatic hydrocarbons- and heavy-metal polluted soil.</title>
        <authorList>
            <person name="Liu Z."/>
            <person name="Wang K."/>
        </authorList>
    </citation>
    <scope>NUCLEOTIDE SEQUENCE [LARGE SCALE GENOMIC DNA]</scope>
    <source>
        <strain evidence="3 4">H3SJ31-1</strain>
    </source>
</reference>
<evidence type="ECO:0000313" key="3">
    <source>
        <dbReference type="EMBL" id="MDE8650148.1"/>
    </source>
</evidence>
<keyword evidence="2" id="KW-0732">Signal</keyword>
<gene>
    <name evidence="3" type="ORF">PYV00_00270</name>
</gene>
<keyword evidence="4" id="KW-1185">Reference proteome</keyword>
<dbReference type="InterPro" id="IPR011990">
    <property type="entry name" value="TPR-like_helical_dom_sf"/>
</dbReference>
<dbReference type="PROSITE" id="PS50005">
    <property type="entry name" value="TPR"/>
    <property type="match status" value="1"/>
</dbReference>
<proteinExistence type="predicted"/>
<dbReference type="Proteomes" id="UP001216253">
    <property type="component" value="Unassembled WGS sequence"/>
</dbReference>
<evidence type="ECO:0000256" key="1">
    <source>
        <dbReference type="PROSITE-ProRule" id="PRU00339"/>
    </source>
</evidence>
<comment type="caution">
    <text evidence="3">The sequence shown here is derived from an EMBL/GenBank/DDBJ whole genome shotgun (WGS) entry which is preliminary data.</text>
</comment>
<keyword evidence="1" id="KW-0802">TPR repeat</keyword>
<dbReference type="InterPro" id="IPR019734">
    <property type="entry name" value="TPR_rpt"/>
</dbReference>
<dbReference type="SUPFAM" id="SSF48452">
    <property type="entry name" value="TPR-like"/>
    <property type="match status" value="1"/>
</dbReference>